<name>A0A3M2ZA21_PSEYM</name>
<dbReference type="AlphaFoldDB" id="A0A3M2ZA21"/>
<keyword evidence="1" id="KW-1133">Transmembrane helix</keyword>
<keyword evidence="1" id="KW-0472">Membrane</keyword>
<sequence length="93" mass="10417">MGLWFRCFFRVVPRRSHMPRRRLNWRPAGSYLLGLLVFGFCGHICGNKKPWLLLVLAIYFLGSSGGCLTVSAVSRITRPELPETLGSAVALPQ</sequence>
<protein>
    <submittedName>
        <fullName evidence="2">Uncharacterized protein</fullName>
    </submittedName>
</protein>
<dbReference type="Proteomes" id="UP000282378">
    <property type="component" value="Unassembled WGS sequence"/>
</dbReference>
<reference evidence="2 3" key="1">
    <citation type="submission" date="2018-08" db="EMBL/GenBank/DDBJ databases">
        <title>Recombination of ecologically and evolutionarily significant loci maintains genetic cohesion in the Pseudomonas syringae species complex.</title>
        <authorList>
            <person name="Dillon M."/>
            <person name="Thakur S."/>
            <person name="Almeida R.N.D."/>
            <person name="Weir B.S."/>
            <person name="Guttman D.S."/>
        </authorList>
    </citation>
    <scope>NUCLEOTIDE SEQUENCE [LARGE SCALE GENOMIC DNA]</scope>
    <source>
        <strain evidence="2 3">88_10</strain>
    </source>
</reference>
<accession>A0A3M2ZA21</accession>
<keyword evidence="1" id="KW-0812">Transmembrane</keyword>
<feature type="transmembrane region" description="Helical" evidence="1">
    <location>
        <begin position="51"/>
        <end position="73"/>
    </location>
</feature>
<gene>
    <name evidence="2" type="ORF">APX70_02189</name>
</gene>
<evidence type="ECO:0000313" key="2">
    <source>
        <dbReference type="EMBL" id="RML85096.1"/>
    </source>
</evidence>
<proteinExistence type="predicted"/>
<evidence type="ECO:0000313" key="3">
    <source>
        <dbReference type="Proteomes" id="UP000282378"/>
    </source>
</evidence>
<evidence type="ECO:0000256" key="1">
    <source>
        <dbReference type="SAM" id="Phobius"/>
    </source>
</evidence>
<organism evidence="2 3">
    <name type="scientific">Pseudomonas syringae pv. maculicola</name>
    <dbReference type="NCBI Taxonomy" id="59511"/>
    <lineage>
        <taxon>Bacteria</taxon>
        <taxon>Pseudomonadati</taxon>
        <taxon>Pseudomonadota</taxon>
        <taxon>Gammaproteobacteria</taxon>
        <taxon>Pseudomonadales</taxon>
        <taxon>Pseudomonadaceae</taxon>
        <taxon>Pseudomonas</taxon>
    </lineage>
</organism>
<dbReference type="EMBL" id="RBNL01001855">
    <property type="protein sequence ID" value="RML85096.1"/>
    <property type="molecule type" value="Genomic_DNA"/>
</dbReference>
<comment type="caution">
    <text evidence="2">The sequence shown here is derived from an EMBL/GenBank/DDBJ whole genome shotgun (WGS) entry which is preliminary data.</text>
</comment>